<dbReference type="InterPro" id="IPR027417">
    <property type="entry name" value="P-loop_NTPase"/>
</dbReference>
<proteinExistence type="inferred from homology"/>
<keyword evidence="5 9" id="KW-0238">DNA-binding</keyword>
<dbReference type="InterPro" id="IPR036678">
    <property type="entry name" value="MutS_con_dom_sf"/>
</dbReference>
<dbReference type="GO" id="GO:0005524">
    <property type="term" value="F:ATP binding"/>
    <property type="evidence" value="ECO:0007669"/>
    <property type="project" value="UniProtKB-UniRule"/>
</dbReference>
<dbReference type="Proteomes" id="UP000283269">
    <property type="component" value="Unassembled WGS sequence"/>
</dbReference>
<dbReference type="InterPro" id="IPR017261">
    <property type="entry name" value="DNA_mismatch_repair_MutS/MSH"/>
</dbReference>
<dbReference type="Pfam" id="PF01624">
    <property type="entry name" value="MutS_I"/>
    <property type="match status" value="1"/>
</dbReference>
<dbReference type="PANTHER" id="PTHR11361">
    <property type="entry name" value="DNA MISMATCH REPAIR PROTEIN MUTS FAMILY MEMBER"/>
    <property type="match status" value="1"/>
</dbReference>
<dbReference type="Gene3D" id="1.10.1420.10">
    <property type="match status" value="2"/>
</dbReference>
<dbReference type="PROSITE" id="PS00486">
    <property type="entry name" value="DNA_MISMATCH_REPAIR_2"/>
    <property type="match status" value="1"/>
</dbReference>
<reference evidence="12 13" key="1">
    <citation type="journal article" date="2018" name="Evol. Lett.">
        <title>Horizontal gene cluster transfer increased hallucinogenic mushroom diversity.</title>
        <authorList>
            <person name="Reynolds H.T."/>
            <person name="Vijayakumar V."/>
            <person name="Gluck-Thaler E."/>
            <person name="Korotkin H.B."/>
            <person name="Matheny P.B."/>
            <person name="Slot J.C."/>
        </authorList>
    </citation>
    <scope>NUCLEOTIDE SEQUENCE [LARGE SCALE GENOMIC DNA]</scope>
    <source>
        <strain evidence="12 13">2631</strain>
    </source>
</reference>
<evidence type="ECO:0000256" key="2">
    <source>
        <dbReference type="ARBA" id="ARBA00022741"/>
    </source>
</evidence>
<evidence type="ECO:0000256" key="1">
    <source>
        <dbReference type="ARBA" id="ARBA00007094"/>
    </source>
</evidence>
<dbReference type="InterPro" id="IPR000432">
    <property type="entry name" value="DNA_mismatch_repair_MutS_C"/>
</dbReference>
<dbReference type="SUPFAM" id="SSF48334">
    <property type="entry name" value="DNA repair protein MutS, domain III"/>
    <property type="match status" value="1"/>
</dbReference>
<sequence length="1138" mass="127683">MAPDSPAPQSNISSYFKSTPTISQKTGKRISSPIDLTADDEENERQLKRPRLAGKDSVFSTSVGTLSNSATTLVDSWRFSPEKPKQAGPSKVRSAFEKERHEAFKKKLLHDNSIFLKKEAEIVDLGRDQDMGDSENTEDERFFNVPGLPSSLSDLFSHSDKGKGKVSGKSGKRNKTTVELGPSGQTYTPLEKQILELKKDNTGTVLMVEVGYKYKFFGKDAEIASKELGMVSYMDRNFLVASVPLHRREVHLKKLISRGYRVGVVNQIETAALKKISDNRNALFDRQLTKLYTATTYVEELDSVDDIERYHAPPFMCIVEEQKGNHQADVSIGMITICPSTGDVVWDSFDDTIMRLELETRLVHTRPSELLIPSQELTDATSKMLSHFSGISSFGHQIRTEKFKKMLSYTEAFSNIKNFYTDKNKFGAASETFSSGKLMATITDLPSLVVIALAHAIEYLSTFGLADAFLETKFFTKFTTQAHMLLAANTLINLEIYRNETDNTSRGSLIWVLDRTKTKFGARLLRSWVGRPLTDNNCSVLEERIDSVQEILESYDESLLILRNLIKGLPDLAKGLSRIQYGQCTPKELSILLPAFNKVALAYKTLDPPESTGLKSPILKQIIFSLPKLEKPMTELMNAVNIKMAAEGKKESMWRDSEKYPAISDAEGALRAIDEELKVELKRIRKLLRTPSLEWMTVGMDEHLVVIKKSDKIPIPDNWILHSNFFALLIGVTNNVLEERSFWPGIIRLQCAPSWMSGPNTARPFRPQAESNKAYSSFLKDISSNYYGVMRDAVNKLATADCLFSLAQVALQEKYVRPQFTDDDTLEIIDGRHPMIEAFSDNPYIPNTIQIGGKDSRTKIITGPNMGGKSSCVKMIALIALMAQIGSYVPATSVKMGFIQFLPGWEVMNSFRVCVVSHYLDDVIIASDDLARGRSTFMVEMSETSEILQTATTRSLVILDELGRGTSTFDGVGRLNFHHVIADKINWMYTMCWQMAIADATLQYLVQSKKSKTLFITHYPLLATRLEAKFPHDVQNLHIGYEAETRIDGTRDITFLYRLISGLATESFGIECARFTKIPEDILSVAAERSAHMEEEVQRRMRMNKLHKVPYLIQACLGNTGVAAKAALEALQTTLETL</sequence>
<keyword evidence="6 9" id="KW-0234">DNA repair</keyword>
<evidence type="ECO:0000256" key="3">
    <source>
        <dbReference type="ARBA" id="ARBA00022763"/>
    </source>
</evidence>
<evidence type="ECO:0000313" key="12">
    <source>
        <dbReference type="EMBL" id="PPQ81238.1"/>
    </source>
</evidence>
<dbReference type="InterPro" id="IPR016151">
    <property type="entry name" value="DNA_mismatch_repair_MutS_N"/>
</dbReference>
<dbReference type="AlphaFoldDB" id="A0A409WRU9"/>
<feature type="compositionally biased region" description="Polar residues" evidence="10">
    <location>
        <begin position="7"/>
        <end position="25"/>
    </location>
</feature>
<evidence type="ECO:0000256" key="6">
    <source>
        <dbReference type="ARBA" id="ARBA00023204"/>
    </source>
</evidence>
<dbReference type="SUPFAM" id="SSF55271">
    <property type="entry name" value="DNA repair protein MutS, domain I"/>
    <property type="match status" value="1"/>
</dbReference>
<dbReference type="GO" id="GO:0005634">
    <property type="term" value="C:nucleus"/>
    <property type="evidence" value="ECO:0007669"/>
    <property type="project" value="TreeGrafter"/>
</dbReference>
<accession>A0A409WRU9</accession>
<evidence type="ECO:0000256" key="4">
    <source>
        <dbReference type="ARBA" id="ARBA00022840"/>
    </source>
</evidence>
<keyword evidence="13" id="KW-1185">Reference proteome</keyword>
<keyword evidence="4 9" id="KW-0067">ATP-binding</keyword>
<dbReference type="Gene3D" id="3.40.1170.10">
    <property type="entry name" value="DNA repair protein MutS, domain I"/>
    <property type="match status" value="1"/>
</dbReference>
<comment type="caution">
    <text evidence="12">The sequence shown here is derived from an EMBL/GenBank/DDBJ whole genome shotgun (WGS) entry which is preliminary data.</text>
</comment>
<dbReference type="PANTHER" id="PTHR11361:SF122">
    <property type="entry name" value="DNA MISMATCH REPAIR PROTEIN MSH3"/>
    <property type="match status" value="1"/>
</dbReference>
<keyword evidence="3 9" id="KW-0227">DNA damage</keyword>
<protein>
    <recommendedName>
        <fullName evidence="9">DNA mismatch repair protein</fullName>
    </recommendedName>
</protein>
<dbReference type="EMBL" id="NHYD01003273">
    <property type="protein sequence ID" value="PPQ81238.1"/>
    <property type="molecule type" value="Genomic_DNA"/>
</dbReference>
<dbReference type="InterPro" id="IPR007696">
    <property type="entry name" value="DNA_mismatch_repair_MutS_core"/>
</dbReference>
<dbReference type="GO" id="GO:0006298">
    <property type="term" value="P:mismatch repair"/>
    <property type="evidence" value="ECO:0007669"/>
    <property type="project" value="InterPro"/>
</dbReference>
<feature type="domain" description="DNA mismatch repair proteins mutS family" evidence="11">
    <location>
        <begin position="955"/>
        <end position="971"/>
    </location>
</feature>
<feature type="region of interest" description="Disordered" evidence="10">
    <location>
        <begin position="154"/>
        <end position="183"/>
    </location>
</feature>
<dbReference type="InterPro" id="IPR036187">
    <property type="entry name" value="DNA_mismatch_repair_MutS_sf"/>
</dbReference>
<dbReference type="OrthoDB" id="121051at2759"/>
<dbReference type="InterPro" id="IPR045076">
    <property type="entry name" value="MutS"/>
</dbReference>
<evidence type="ECO:0000259" key="11">
    <source>
        <dbReference type="PROSITE" id="PS00486"/>
    </source>
</evidence>
<dbReference type="SMART" id="SM00534">
    <property type="entry name" value="MUTSac"/>
    <property type="match status" value="1"/>
</dbReference>
<dbReference type="SUPFAM" id="SSF52540">
    <property type="entry name" value="P-loop containing nucleoside triphosphate hydrolases"/>
    <property type="match status" value="1"/>
</dbReference>
<dbReference type="InParanoid" id="A0A409WRU9"/>
<name>A0A409WRU9_PSICY</name>
<feature type="compositionally biased region" description="Basic residues" evidence="10">
    <location>
        <begin position="164"/>
        <end position="175"/>
    </location>
</feature>
<dbReference type="Pfam" id="PF00488">
    <property type="entry name" value="MutS_V"/>
    <property type="match status" value="3"/>
</dbReference>
<evidence type="ECO:0000256" key="10">
    <source>
        <dbReference type="SAM" id="MobiDB-lite"/>
    </source>
</evidence>
<dbReference type="GO" id="GO:0030983">
    <property type="term" value="F:mismatched DNA binding"/>
    <property type="evidence" value="ECO:0007669"/>
    <property type="project" value="UniProtKB-UniRule"/>
</dbReference>
<evidence type="ECO:0000256" key="9">
    <source>
        <dbReference type="PIRNR" id="PIRNR037677"/>
    </source>
</evidence>
<comment type="similarity">
    <text evidence="1">Belongs to the DNA mismatch repair MutS family. MSH3 subfamily.</text>
</comment>
<dbReference type="FunCoup" id="A0A409WRU9">
    <property type="interactions" value="559"/>
</dbReference>
<evidence type="ECO:0000256" key="7">
    <source>
        <dbReference type="ARBA" id="ARBA00025373"/>
    </source>
</evidence>
<dbReference type="SMART" id="SM00533">
    <property type="entry name" value="MUTSd"/>
    <property type="match status" value="1"/>
</dbReference>
<dbReference type="InterPro" id="IPR007695">
    <property type="entry name" value="DNA_mismatch_repair_MutS-lik_N"/>
</dbReference>
<comment type="function">
    <text evidence="7">Component of the post-replicative DNA mismatch repair system (MMR). Heterodimerizes with MSH2 to form MutS beta, which binds to DNA mismatches thereby initiating DNA repair. MSH3 provides substrate-binding and substrate specificity to the complex. When bound, the MutS beta heterodimer bends the DNA helix and shields approximately 20 base pairs. Acts mainly to repair insertion-deletion loops (IDLs) from 2 to 13 nucleotides in size, but can also repair base-base and single insertion-deletion mismatches that occur during replication. After mismatch binding, forms a ternary complex with the MutL alpha heterodimer, which is thought to be responsible for directing the downstream MMR events, including strand discrimination, excision, and resynthesis. ATP binding and hydrolysis play a pivotal role in mismatch repair functions.</text>
</comment>
<gene>
    <name evidence="12" type="ORF">CVT25_015762</name>
</gene>
<dbReference type="FunFam" id="3.40.1170.10:FF:000004">
    <property type="entry name" value="DNA mismatch repair protein"/>
    <property type="match status" value="1"/>
</dbReference>
<evidence type="ECO:0000313" key="13">
    <source>
        <dbReference type="Proteomes" id="UP000283269"/>
    </source>
</evidence>
<keyword evidence="2 9" id="KW-0547">Nucleotide-binding</keyword>
<organism evidence="12 13">
    <name type="scientific">Psilocybe cyanescens</name>
    <dbReference type="NCBI Taxonomy" id="93625"/>
    <lineage>
        <taxon>Eukaryota</taxon>
        <taxon>Fungi</taxon>
        <taxon>Dikarya</taxon>
        <taxon>Basidiomycota</taxon>
        <taxon>Agaricomycotina</taxon>
        <taxon>Agaricomycetes</taxon>
        <taxon>Agaricomycetidae</taxon>
        <taxon>Agaricales</taxon>
        <taxon>Agaricineae</taxon>
        <taxon>Strophariaceae</taxon>
        <taxon>Psilocybe</taxon>
    </lineage>
</organism>
<dbReference type="Pfam" id="PF05192">
    <property type="entry name" value="MutS_III"/>
    <property type="match status" value="1"/>
</dbReference>
<dbReference type="GO" id="GO:0006312">
    <property type="term" value="P:mitotic recombination"/>
    <property type="evidence" value="ECO:0007669"/>
    <property type="project" value="TreeGrafter"/>
</dbReference>
<dbReference type="GO" id="GO:0140664">
    <property type="term" value="F:ATP-dependent DNA damage sensor activity"/>
    <property type="evidence" value="ECO:0007669"/>
    <property type="project" value="InterPro"/>
</dbReference>
<dbReference type="PIRSF" id="PIRSF037677">
    <property type="entry name" value="DNA_mis_repair_Msh6"/>
    <property type="match status" value="1"/>
</dbReference>
<dbReference type="Gene3D" id="3.40.50.300">
    <property type="entry name" value="P-loop containing nucleotide triphosphate hydrolases"/>
    <property type="match status" value="1"/>
</dbReference>
<comment type="subunit">
    <text evidence="8">Heterodimer consisting of MSH2-MSH3 (MutS beta). Forms a ternary complex with MutL alpha (MLH1-PMS1).</text>
</comment>
<evidence type="ECO:0000256" key="8">
    <source>
        <dbReference type="ARBA" id="ARBA00025902"/>
    </source>
</evidence>
<evidence type="ECO:0000256" key="5">
    <source>
        <dbReference type="ARBA" id="ARBA00023125"/>
    </source>
</evidence>
<feature type="region of interest" description="Disordered" evidence="10">
    <location>
        <begin position="1"/>
        <end position="54"/>
    </location>
</feature>
<dbReference type="STRING" id="93625.A0A409WRU9"/>
<dbReference type="Gene3D" id="3.30.420.110">
    <property type="entry name" value="MutS, connector domain"/>
    <property type="match status" value="1"/>
</dbReference>